<comment type="caution">
    <text evidence="3">The sequence shown here is derived from an EMBL/GenBank/DDBJ whole genome shotgun (WGS) entry which is preliminary data.</text>
</comment>
<accession>A0ABR8KRE2</accession>
<dbReference type="PROSITE" id="PS00061">
    <property type="entry name" value="ADH_SHORT"/>
    <property type="match status" value="1"/>
</dbReference>
<dbReference type="EMBL" id="JACXLC010000001">
    <property type="protein sequence ID" value="MBD2843338.1"/>
    <property type="molecule type" value="Genomic_DNA"/>
</dbReference>
<dbReference type="PANTHER" id="PTHR24321:SF8">
    <property type="entry name" value="ESTRADIOL 17-BETA-DEHYDROGENASE 8-RELATED"/>
    <property type="match status" value="1"/>
</dbReference>
<dbReference type="Gene3D" id="3.40.50.720">
    <property type="entry name" value="NAD(P)-binding Rossmann-like Domain"/>
    <property type="match status" value="1"/>
</dbReference>
<dbReference type="InterPro" id="IPR020904">
    <property type="entry name" value="Sc_DH/Rdtase_CS"/>
</dbReference>
<dbReference type="PRINTS" id="PR00080">
    <property type="entry name" value="SDRFAMILY"/>
</dbReference>
<dbReference type="Proteomes" id="UP000635384">
    <property type="component" value="Unassembled WGS sequence"/>
</dbReference>
<dbReference type="InterPro" id="IPR002347">
    <property type="entry name" value="SDR_fam"/>
</dbReference>
<evidence type="ECO:0000313" key="4">
    <source>
        <dbReference type="Proteomes" id="UP000635384"/>
    </source>
</evidence>
<evidence type="ECO:0000256" key="2">
    <source>
        <dbReference type="ARBA" id="ARBA00023002"/>
    </source>
</evidence>
<dbReference type="PANTHER" id="PTHR24321">
    <property type="entry name" value="DEHYDROGENASES, SHORT CHAIN"/>
    <property type="match status" value="1"/>
</dbReference>
<dbReference type="InterPro" id="IPR036291">
    <property type="entry name" value="NAD(P)-bd_dom_sf"/>
</dbReference>
<dbReference type="SUPFAM" id="SSF51735">
    <property type="entry name" value="NAD(P)-binding Rossmann-fold domains"/>
    <property type="match status" value="1"/>
</dbReference>
<sequence>MVGQGNGRVEGRVALVTGGAMGLGKADCEALAREGAKVIVTDREVEQAHQVADSIGGDAMALDVTDEQQWKDVMHAVEERHGGLDILVNNAGNVIFENIEDCPLDHFKLHLDIHVVGTFLGCKYALPLMKNRHEKVGGNGSSIVNMASTAALMGYPMIPAYTAAKGGISAMTRSIAVHCQDEGYGIRCNALAPGGIETPMVRDISGRAGEELMDIPEGPLATDALGAPRDIAACVLFLASDEARFINGVTLPVDNGLDARPHH</sequence>
<organism evidence="3 4">
    <name type="scientific">Erythrobacter rubeus</name>
    <dbReference type="NCBI Taxonomy" id="2760803"/>
    <lineage>
        <taxon>Bacteria</taxon>
        <taxon>Pseudomonadati</taxon>
        <taxon>Pseudomonadota</taxon>
        <taxon>Alphaproteobacteria</taxon>
        <taxon>Sphingomonadales</taxon>
        <taxon>Erythrobacteraceae</taxon>
        <taxon>Erythrobacter/Porphyrobacter group</taxon>
        <taxon>Erythrobacter</taxon>
    </lineage>
</organism>
<proteinExistence type="inferred from homology"/>
<evidence type="ECO:0000313" key="3">
    <source>
        <dbReference type="EMBL" id="MBD2843338.1"/>
    </source>
</evidence>
<dbReference type="Pfam" id="PF13561">
    <property type="entry name" value="adh_short_C2"/>
    <property type="match status" value="1"/>
</dbReference>
<dbReference type="RefSeq" id="WP_190788708.1">
    <property type="nucleotide sequence ID" value="NZ_JACXLC010000001.1"/>
</dbReference>
<comment type="similarity">
    <text evidence="1">Belongs to the short-chain dehydrogenases/reductases (SDR) family.</text>
</comment>
<evidence type="ECO:0000256" key="1">
    <source>
        <dbReference type="ARBA" id="ARBA00006484"/>
    </source>
</evidence>
<keyword evidence="2" id="KW-0560">Oxidoreductase</keyword>
<reference evidence="3 4" key="1">
    <citation type="submission" date="2020-09" db="EMBL/GenBank/DDBJ databases">
        <authorList>
            <person name="Yoon J.-W."/>
        </authorList>
    </citation>
    <scope>NUCLEOTIDE SEQUENCE [LARGE SCALE GENOMIC DNA]</scope>
    <source>
        <strain evidence="3 4">KMU-140</strain>
    </source>
</reference>
<name>A0ABR8KRE2_9SPHN</name>
<keyword evidence="4" id="KW-1185">Reference proteome</keyword>
<protein>
    <submittedName>
        <fullName evidence="3">SDR family oxidoreductase</fullName>
    </submittedName>
</protein>
<dbReference type="PRINTS" id="PR00081">
    <property type="entry name" value="GDHRDH"/>
</dbReference>
<gene>
    <name evidence="3" type="ORF">IB285_13840</name>
</gene>